<proteinExistence type="predicted"/>
<sequence>MAGLQLFPFIACLESTWRYRRYMQFVTTHQHIDDIALDSIPQRRSSRRDPTARHSTTNRASPTYAQPPGDSTATDSDTHQRRVSPHQVTHSHYGALPRSTTFSRPTSSATLDPYDTHPEHRGASLPFSLSHGRREAREEGSEDESSDSLAPVLPRRSSRQSSKRRG</sequence>
<feature type="compositionally biased region" description="Polar residues" evidence="1">
    <location>
        <begin position="53"/>
        <end position="75"/>
    </location>
</feature>
<organism evidence="2 3">
    <name type="scientific">Leucosporidium creatinivorum</name>
    <dbReference type="NCBI Taxonomy" id="106004"/>
    <lineage>
        <taxon>Eukaryota</taxon>
        <taxon>Fungi</taxon>
        <taxon>Dikarya</taxon>
        <taxon>Basidiomycota</taxon>
        <taxon>Pucciniomycotina</taxon>
        <taxon>Microbotryomycetes</taxon>
        <taxon>Leucosporidiales</taxon>
        <taxon>Leucosporidium</taxon>
    </lineage>
</organism>
<protein>
    <submittedName>
        <fullName evidence="2">Uncharacterized protein</fullName>
    </submittedName>
</protein>
<feature type="compositionally biased region" description="Low complexity" evidence="1">
    <location>
        <begin position="97"/>
        <end position="110"/>
    </location>
</feature>
<reference evidence="2 3" key="1">
    <citation type="submission" date="2016-07" db="EMBL/GenBank/DDBJ databases">
        <title>Pervasive Adenine N6-methylation of Active Genes in Fungi.</title>
        <authorList>
            <consortium name="DOE Joint Genome Institute"/>
            <person name="Mondo S.J."/>
            <person name="Dannebaum R.O."/>
            <person name="Kuo R.C."/>
            <person name="Labutti K."/>
            <person name="Haridas S."/>
            <person name="Kuo A."/>
            <person name="Salamov A."/>
            <person name="Ahrendt S.R."/>
            <person name="Lipzen A."/>
            <person name="Sullivan W."/>
            <person name="Andreopoulos W.B."/>
            <person name="Clum A."/>
            <person name="Lindquist E."/>
            <person name="Daum C."/>
            <person name="Ramamoorthy G.K."/>
            <person name="Gryganskyi A."/>
            <person name="Culley D."/>
            <person name="Magnuson J.K."/>
            <person name="James T.Y."/>
            <person name="O'Malley M.A."/>
            <person name="Stajich J.E."/>
            <person name="Spatafora J.W."/>
            <person name="Visel A."/>
            <person name="Grigoriev I.V."/>
        </authorList>
    </citation>
    <scope>NUCLEOTIDE SEQUENCE [LARGE SCALE GENOMIC DNA]</scope>
    <source>
        <strain evidence="2 3">62-1032</strain>
    </source>
</reference>
<accession>A0A1Y2EMJ8</accession>
<comment type="caution">
    <text evidence="2">The sequence shown here is derived from an EMBL/GenBank/DDBJ whole genome shotgun (WGS) entry which is preliminary data.</text>
</comment>
<dbReference type="AlphaFoldDB" id="A0A1Y2EMJ8"/>
<keyword evidence="3" id="KW-1185">Reference proteome</keyword>
<feature type="compositionally biased region" description="Basic residues" evidence="1">
    <location>
        <begin position="156"/>
        <end position="166"/>
    </location>
</feature>
<evidence type="ECO:0000313" key="3">
    <source>
        <dbReference type="Proteomes" id="UP000193467"/>
    </source>
</evidence>
<feature type="region of interest" description="Disordered" evidence="1">
    <location>
        <begin position="37"/>
        <end position="166"/>
    </location>
</feature>
<evidence type="ECO:0000313" key="2">
    <source>
        <dbReference type="EMBL" id="ORY72773.1"/>
    </source>
</evidence>
<gene>
    <name evidence="2" type="ORF">BCR35DRAFT_161436</name>
</gene>
<dbReference type="Proteomes" id="UP000193467">
    <property type="component" value="Unassembled WGS sequence"/>
</dbReference>
<name>A0A1Y2EMJ8_9BASI</name>
<dbReference type="InParanoid" id="A0A1Y2EMJ8"/>
<dbReference type="EMBL" id="MCGR01000050">
    <property type="protein sequence ID" value="ORY72773.1"/>
    <property type="molecule type" value="Genomic_DNA"/>
</dbReference>
<evidence type="ECO:0000256" key="1">
    <source>
        <dbReference type="SAM" id="MobiDB-lite"/>
    </source>
</evidence>